<name>A0A6A6D1S2_ZASCE</name>
<evidence type="ECO:0008006" key="5">
    <source>
        <dbReference type="Google" id="ProtNLM"/>
    </source>
</evidence>
<feature type="region of interest" description="Disordered" evidence="1">
    <location>
        <begin position="1"/>
        <end position="61"/>
    </location>
</feature>
<dbReference type="GeneID" id="54557305"/>
<keyword evidence="2" id="KW-1133">Transmembrane helix</keyword>
<sequence>MARESDAPEVVPGASDLIPVPNEADGLHAVSQEDYPRPDEYSRAPSYSAGHFDPPSEKKGALAEEDTHMLAAASKPGSRKRRRLILIIAGLVLLLLAIGLGVGLGVGLSQNSKDTNEQQQSTAPNSTATQTPTSTTSSPVTAGTTGLAQYFCTDSQNTTSPSGTTYTQTCGEQFQVGHPSYYNQNITMENLDHTTVYTFSACLESCDGWNAANNHPACRAVTYYANLTAPVKMWGGNCFLKNDRGQGYRSDPVDYEHTVSAWQGCLNVTCFGTD</sequence>
<feature type="region of interest" description="Disordered" evidence="1">
    <location>
        <begin position="111"/>
        <end position="140"/>
    </location>
</feature>
<keyword evidence="4" id="KW-1185">Reference proteome</keyword>
<dbReference type="Proteomes" id="UP000799537">
    <property type="component" value="Unassembled WGS sequence"/>
</dbReference>
<evidence type="ECO:0000256" key="1">
    <source>
        <dbReference type="SAM" id="MobiDB-lite"/>
    </source>
</evidence>
<evidence type="ECO:0000313" key="4">
    <source>
        <dbReference type="Proteomes" id="UP000799537"/>
    </source>
</evidence>
<evidence type="ECO:0000256" key="2">
    <source>
        <dbReference type="SAM" id="Phobius"/>
    </source>
</evidence>
<evidence type="ECO:0000313" key="3">
    <source>
        <dbReference type="EMBL" id="KAF2172122.1"/>
    </source>
</evidence>
<proteinExistence type="predicted"/>
<dbReference type="RefSeq" id="XP_033673011.1">
    <property type="nucleotide sequence ID" value="XM_033804033.1"/>
</dbReference>
<feature type="compositionally biased region" description="Low complexity" evidence="1">
    <location>
        <begin position="119"/>
        <end position="140"/>
    </location>
</feature>
<gene>
    <name evidence="3" type="ORF">M409DRAFT_17362</name>
</gene>
<dbReference type="OrthoDB" id="3643957at2759"/>
<dbReference type="AlphaFoldDB" id="A0A6A6D1S2"/>
<accession>A0A6A6D1S2</accession>
<keyword evidence="2" id="KW-0812">Transmembrane</keyword>
<keyword evidence="2" id="KW-0472">Membrane</keyword>
<organism evidence="3 4">
    <name type="scientific">Zasmidium cellare ATCC 36951</name>
    <dbReference type="NCBI Taxonomy" id="1080233"/>
    <lineage>
        <taxon>Eukaryota</taxon>
        <taxon>Fungi</taxon>
        <taxon>Dikarya</taxon>
        <taxon>Ascomycota</taxon>
        <taxon>Pezizomycotina</taxon>
        <taxon>Dothideomycetes</taxon>
        <taxon>Dothideomycetidae</taxon>
        <taxon>Mycosphaerellales</taxon>
        <taxon>Mycosphaerellaceae</taxon>
        <taxon>Zasmidium</taxon>
    </lineage>
</organism>
<protein>
    <recommendedName>
        <fullName evidence="5">Apple domain-containing protein</fullName>
    </recommendedName>
</protein>
<reference evidence="3" key="1">
    <citation type="journal article" date="2020" name="Stud. Mycol.">
        <title>101 Dothideomycetes genomes: a test case for predicting lifestyles and emergence of pathogens.</title>
        <authorList>
            <person name="Haridas S."/>
            <person name="Albert R."/>
            <person name="Binder M."/>
            <person name="Bloem J."/>
            <person name="Labutti K."/>
            <person name="Salamov A."/>
            <person name="Andreopoulos B."/>
            <person name="Baker S."/>
            <person name="Barry K."/>
            <person name="Bills G."/>
            <person name="Bluhm B."/>
            <person name="Cannon C."/>
            <person name="Castanera R."/>
            <person name="Culley D."/>
            <person name="Daum C."/>
            <person name="Ezra D."/>
            <person name="Gonzalez J."/>
            <person name="Henrissat B."/>
            <person name="Kuo A."/>
            <person name="Liang C."/>
            <person name="Lipzen A."/>
            <person name="Lutzoni F."/>
            <person name="Magnuson J."/>
            <person name="Mondo S."/>
            <person name="Nolan M."/>
            <person name="Ohm R."/>
            <person name="Pangilinan J."/>
            <person name="Park H.-J."/>
            <person name="Ramirez L."/>
            <person name="Alfaro M."/>
            <person name="Sun H."/>
            <person name="Tritt A."/>
            <person name="Yoshinaga Y."/>
            <person name="Zwiers L.-H."/>
            <person name="Turgeon B."/>
            <person name="Goodwin S."/>
            <person name="Spatafora J."/>
            <person name="Crous P."/>
            <person name="Grigoriev I."/>
        </authorList>
    </citation>
    <scope>NUCLEOTIDE SEQUENCE</scope>
    <source>
        <strain evidence="3">ATCC 36951</strain>
    </source>
</reference>
<dbReference type="EMBL" id="ML993581">
    <property type="protein sequence ID" value="KAF2172122.1"/>
    <property type="molecule type" value="Genomic_DNA"/>
</dbReference>
<feature type="transmembrane region" description="Helical" evidence="2">
    <location>
        <begin position="84"/>
        <end position="108"/>
    </location>
</feature>